<dbReference type="Pfam" id="PF08510">
    <property type="entry name" value="PIG-P"/>
    <property type="match status" value="1"/>
</dbReference>
<reference evidence="8 9" key="1">
    <citation type="journal article" date="2016" name="Mol. Biol. Evol.">
        <title>Comparative Genomics of Early-Diverging Mushroom-Forming Fungi Provides Insights into the Origins of Lignocellulose Decay Capabilities.</title>
        <authorList>
            <person name="Nagy L.G."/>
            <person name="Riley R."/>
            <person name="Tritt A."/>
            <person name="Adam C."/>
            <person name="Daum C."/>
            <person name="Floudas D."/>
            <person name="Sun H."/>
            <person name="Yadav J.S."/>
            <person name="Pangilinan J."/>
            <person name="Larsson K.H."/>
            <person name="Matsuura K."/>
            <person name="Barry K."/>
            <person name="Labutti K."/>
            <person name="Kuo R."/>
            <person name="Ohm R.A."/>
            <person name="Bhattacharya S.S."/>
            <person name="Shirouzu T."/>
            <person name="Yoshinaga Y."/>
            <person name="Martin F.M."/>
            <person name="Grigoriev I.V."/>
            <person name="Hibbett D.S."/>
        </authorList>
    </citation>
    <scope>NUCLEOTIDE SEQUENCE [LARGE SCALE GENOMIC DNA]</scope>
    <source>
        <strain evidence="8 9">TUFC12733</strain>
    </source>
</reference>
<feature type="transmembrane region" description="Helical" evidence="6">
    <location>
        <begin position="38"/>
        <end position="58"/>
    </location>
</feature>
<dbReference type="InterPro" id="IPR013717">
    <property type="entry name" value="PIG-P"/>
</dbReference>
<organism evidence="8 9">
    <name type="scientific">Calocera viscosa (strain TUFC12733)</name>
    <dbReference type="NCBI Taxonomy" id="1330018"/>
    <lineage>
        <taxon>Eukaryota</taxon>
        <taxon>Fungi</taxon>
        <taxon>Dikarya</taxon>
        <taxon>Basidiomycota</taxon>
        <taxon>Agaricomycotina</taxon>
        <taxon>Dacrymycetes</taxon>
        <taxon>Dacrymycetales</taxon>
        <taxon>Dacrymycetaceae</taxon>
        <taxon>Calocera</taxon>
    </lineage>
</organism>
<keyword evidence="3 6" id="KW-1133">Transmembrane helix</keyword>
<proteinExistence type="predicted"/>
<dbReference type="EMBL" id="KV417291">
    <property type="protein sequence ID" value="KZO95035.1"/>
    <property type="molecule type" value="Genomic_DNA"/>
</dbReference>
<evidence type="ECO:0000256" key="4">
    <source>
        <dbReference type="ARBA" id="ARBA00023136"/>
    </source>
</evidence>
<feature type="region of interest" description="Disordered" evidence="5">
    <location>
        <begin position="1"/>
        <end position="31"/>
    </location>
</feature>
<dbReference type="PANTHER" id="PTHR46346:SF1">
    <property type="entry name" value="PHOSPHATIDYLINOSITOL N-ACETYLGLUCOSAMINYLTRANSFERASE SUBUNIT P"/>
    <property type="match status" value="1"/>
</dbReference>
<evidence type="ECO:0000259" key="7">
    <source>
        <dbReference type="Pfam" id="PF08510"/>
    </source>
</evidence>
<dbReference type="AlphaFoldDB" id="A0A167KUX3"/>
<dbReference type="STRING" id="1330018.A0A167KUX3"/>
<dbReference type="Proteomes" id="UP000076738">
    <property type="component" value="Unassembled WGS sequence"/>
</dbReference>
<evidence type="ECO:0000256" key="1">
    <source>
        <dbReference type="ARBA" id="ARBA00004141"/>
    </source>
</evidence>
<feature type="compositionally biased region" description="Pro residues" evidence="5">
    <location>
        <begin position="1"/>
        <end position="22"/>
    </location>
</feature>
<protein>
    <submittedName>
        <fullName evidence="8">PIG-P-domain-containing protein</fullName>
    </submittedName>
</protein>
<feature type="domain" description="PIG-P" evidence="7">
    <location>
        <begin position="36"/>
        <end position="156"/>
    </location>
</feature>
<evidence type="ECO:0000256" key="6">
    <source>
        <dbReference type="SAM" id="Phobius"/>
    </source>
</evidence>
<evidence type="ECO:0000256" key="3">
    <source>
        <dbReference type="ARBA" id="ARBA00022989"/>
    </source>
</evidence>
<comment type="subcellular location">
    <subcellularLocation>
        <location evidence="1">Membrane</location>
        <topology evidence="1">Multi-pass membrane protein</topology>
    </subcellularLocation>
</comment>
<evidence type="ECO:0000256" key="5">
    <source>
        <dbReference type="SAM" id="MobiDB-lite"/>
    </source>
</evidence>
<feature type="transmembrane region" description="Helical" evidence="6">
    <location>
        <begin position="78"/>
        <end position="100"/>
    </location>
</feature>
<dbReference type="GO" id="GO:0006506">
    <property type="term" value="P:GPI anchor biosynthetic process"/>
    <property type="evidence" value="ECO:0007669"/>
    <property type="project" value="TreeGrafter"/>
</dbReference>
<sequence length="172" mass="19010">MSSRPPSPTSPLSPIAPFPPPSSSESPASPPRTRAREVYGFVAYCGTLLLFVLYVAWAVTPDEWLERAGIDWYPNREWAILLPAWSMVIVLLTYLTYFGLALSATPSFTDLTTITDTRAHILKMQGDYNPLLAYAKPDAVPHEFDIPLGTVNRVLYGKRPRPTASQPSQSAT</sequence>
<keyword evidence="2 6" id="KW-0812">Transmembrane</keyword>
<evidence type="ECO:0000313" key="9">
    <source>
        <dbReference type="Proteomes" id="UP000076738"/>
    </source>
</evidence>
<dbReference type="InterPro" id="IPR052263">
    <property type="entry name" value="GPI_Anchor_Biosynth"/>
</dbReference>
<keyword evidence="4 6" id="KW-0472">Membrane</keyword>
<accession>A0A167KUX3</accession>
<dbReference type="OrthoDB" id="690928at2759"/>
<name>A0A167KUX3_CALVF</name>
<dbReference type="GO" id="GO:0005783">
    <property type="term" value="C:endoplasmic reticulum"/>
    <property type="evidence" value="ECO:0007669"/>
    <property type="project" value="TreeGrafter"/>
</dbReference>
<evidence type="ECO:0000256" key="2">
    <source>
        <dbReference type="ARBA" id="ARBA00022692"/>
    </source>
</evidence>
<dbReference type="PANTHER" id="PTHR46346">
    <property type="entry name" value="PHOSPHATIDYLINOSITOL N-ACETYLGLUCOSAMINYLTRANSFERASE SUBUNIT P"/>
    <property type="match status" value="1"/>
</dbReference>
<keyword evidence="9" id="KW-1185">Reference proteome</keyword>
<gene>
    <name evidence="8" type="ORF">CALVIDRAFT_483445</name>
</gene>
<evidence type="ECO:0000313" key="8">
    <source>
        <dbReference type="EMBL" id="KZO95035.1"/>
    </source>
</evidence>
<dbReference type="GO" id="GO:0016020">
    <property type="term" value="C:membrane"/>
    <property type="evidence" value="ECO:0007669"/>
    <property type="project" value="UniProtKB-SubCell"/>
</dbReference>